<accession>A0A1R3HQ18</accession>
<evidence type="ECO:0000313" key="1">
    <source>
        <dbReference type="EMBL" id="OMO72489.1"/>
    </source>
</evidence>
<reference evidence="1 2" key="1">
    <citation type="submission" date="2013-09" db="EMBL/GenBank/DDBJ databases">
        <title>Corchorus capsularis genome sequencing.</title>
        <authorList>
            <person name="Alam M."/>
            <person name="Haque M.S."/>
            <person name="Islam M.S."/>
            <person name="Emdad E.M."/>
            <person name="Islam M.M."/>
            <person name="Ahmed B."/>
            <person name="Halim A."/>
            <person name="Hossen Q.M.M."/>
            <person name="Hossain M.Z."/>
            <person name="Ahmed R."/>
            <person name="Khan M.M."/>
            <person name="Islam R."/>
            <person name="Rashid M.M."/>
            <person name="Khan S.A."/>
            <person name="Rahman M.S."/>
            <person name="Alam M."/>
        </authorList>
    </citation>
    <scope>NUCLEOTIDE SEQUENCE [LARGE SCALE GENOMIC DNA]</scope>
    <source>
        <strain evidence="2">cv. CVL-1</strain>
        <tissue evidence="1">Whole seedling</tissue>
    </source>
</reference>
<dbReference type="Proteomes" id="UP000188268">
    <property type="component" value="Unassembled WGS sequence"/>
</dbReference>
<keyword evidence="2" id="KW-1185">Reference proteome</keyword>
<name>A0A1R3HQ18_COCAP</name>
<organism evidence="1 2">
    <name type="scientific">Corchorus capsularis</name>
    <name type="common">Jute</name>
    <dbReference type="NCBI Taxonomy" id="210143"/>
    <lineage>
        <taxon>Eukaryota</taxon>
        <taxon>Viridiplantae</taxon>
        <taxon>Streptophyta</taxon>
        <taxon>Embryophyta</taxon>
        <taxon>Tracheophyta</taxon>
        <taxon>Spermatophyta</taxon>
        <taxon>Magnoliopsida</taxon>
        <taxon>eudicotyledons</taxon>
        <taxon>Gunneridae</taxon>
        <taxon>Pentapetalae</taxon>
        <taxon>rosids</taxon>
        <taxon>malvids</taxon>
        <taxon>Malvales</taxon>
        <taxon>Malvaceae</taxon>
        <taxon>Grewioideae</taxon>
        <taxon>Apeibeae</taxon>
        <taxon>Corchorus</taxon>
    </lineage>
</organism>
<dbReference type="Gramene" id="OMO72489">
    <property type="protein sequence ID" value="OMO72489"/>
    <property type="gene ID" value="CCACVL1_17762"/>
</dbReference>
<sequence>MTSPVAASDRYSVHDKFRRQWSKRWVNKGETHQEILGKSRYRWPSYHRVLELIPDYESGIIIALQVGSIHR</sequence>
<dbReference type="AlphaFoldDB" id="A0A1R3HQ18"/>
<comment type="caution">
    <text evidence="1">The sequence shown here is derived from an EMBL/GenBank/DDBJ whole genome shotgun (WGS) entry which is preliminary data.</text>
</comment>
<dbReference type="EMBL" id="AWWV01011419">
    <property type="protein sequence ID" value="OMO72489.1"/>
    <property type="molecule type" value="Genomic_DNA"/>
</dbReference>
<protein>
    <submittedName>
        <fullName evidence="1">Uncharacterized protein</fullName>
    </submittedName>
</protein>
<proteinExistence type="predicted"/>
<gene>
    <name evidence="1" type="ORF">CCACVL1_17762</name>
</gene>
<evidence type="ECO:0000313" key="2">
    <source>
        <dbReference type="Proteomes" id="UP000188268"/>
    </source>
</evidence>